<evidence type="ECO:0000259" key="4">
    <source>
        <dbReference type="PROSITE" id="PS50110"/>
    </source>
</evidence>
<dbReference type="InterPro" id="IPR001789">
    <property type="entry name" value="Sig_transdc_resp-reg_receiver"/>
</dbReference>
<dbReference type="PANTHER" id="PTHR44591:SF3">
    <property type="entry name" value="RESPONSE REGULATORY DOMAIN-CONTAINING PROTEIN"/>
    <property type="match status" value="1"/>
</dbReference>
<dbReference type="SMART" id="SM00448">
    <property type="entry name" value="REC"/>
    <property type="match status" value="1"/>
</dbReference>
<sequence>MSTPAEFIQPGAKPPDPEPPAPRVYEIPEDPSQARPQTVLVLEDDPELCSMLQVTLEQQDYRVTIVHNGAQGVQQILARNFDAILCDIMMPNFPGDMFYLAVQRTKPDLCKRFIFMTGHQNDPKIREFLARVPCRILYKPFTMRALFDALESVTGRSH</sequence>
<feature type="region of interest" description="Disordered" evidence="3">
    <location>
        <begin position="1"/>
        <end position="30"/>
    </location>
</feature>
<proteinExistence type="predicted"/>
<dbReference type="SUPFAM" id="SSF52172">
    <property type="entry name" value="CheY-like"/>
    <property type="match status" value="1"/>
</dbReference>
<keyword evidence="6" id="KW-1185">Reference proteome</keyword>
<evidence type="ECO:0000313" key="6">
    <source>
        <dbReference type="Proteomes" id="UP000477311"/>
    </source>
</evidence>
<dbReference type="PANTHER" id="PTHR44591">
    <property type="entry name" value="STRESS RESPONSE REGULATOR PROTEIN 1"/>
    <property type="match status" value="1"/>
</dbReference>
<protein>
    <submittedName>
        <fullName evidence="5">Response regulator</fullName>
    </submittedName>
</protein>
<dbReference type="Pfam" id="PF00072">
    <property type="entry name" value="Response_reg"/>
    <property type="match status" value="1"/>
</dbReference>
<dbReference type="Gene3D" id="3.40.50.2300">
    <property type="match status" value="1"/>
</dbReference>
<feature type="domain" description="Response regulatory" evidence="4">
    <location>
        <begin position="38"/>
        <end position="154"/>
    </location>
</feature>
<reference evidence="5 6" key="1">
    <citation type="submission" date="2020-02" db="EMBL/GenBank/DDBJ databases">
        <title>Draft genome sequence of Limisphaera ngatamarikiensis NGM72.4T, a thermophilic Verrucomicrobia grouped in subdivision 3.</title>
        <authorList>
            <person name="Carere C.R."/>
            <person name="Steen J."/>
            <person name="Hugenholtz P."/>
            <person name="Stott M.B."/>
        </authorList>
    </citation>
    <scope>NUCLEOTIDE SEQUENCE [LARGE SCALE GENOMIC DNA]</scope>
    <source>
        <strain evidence="5 6">NGM72.4</strain>
    </source>
</reference>
<dbReference type="GO" id="GO:0000160">
    <property type="term" value="P:phosphorelay signal transduction system"/>
    <property type="evidence" value="ECO:0007669"/>
    <property type="project" value="InterPro"/>
</dbReference>
<dbReference type="PROSITE" id="PS50110">
    <property type="entry name" value="RESPONSE_REGULATORY"/>
    <property type="match status" value="1"/>
</dbReference>
<keyword evidence="1 2" id="KW-0597">Phosphoprotein</keyword>
<dbReference type="RefSeq" id="WP_165107521.1">
    <property type="nucleotide sequence ID" value="NZ_JAAKYA010000053.1"/>
</dbReference>
<dbReference type="EMBL" id="JAAKYA010000053">
    <property type="protein sequence ID" value="NGO39482.1"/>
    <property type="molecule type" value="Genomic_DNA"/>
</dbReference>
<evidence type="ECO:0000313" key="5">
    <source>
        <dbReference type="EMBL" id="NGO39482.1"/>
    </source>
</evidence>
<comment type="caution">
    <text evidence="5">The sequence shown here is derived from an EMBL/GenBank/DDBJ whole genome shotgun (WGS) entry which is preliminary data.</text>
</comment>
<organism evidence="5 6">
    <name type="scientific">Limisphaera ngatamarikiensis</name>
    <dbReference type="NCBI Taxonomy" id="1324935"/>
    <lineage>
        <taxon>Bacteria</taxon>
        <taxon>Pseudomonadati</taxon>
        <taxon>Verrucomicrobiota</taxon>
        <taxon>Verrucomicrobiia</taxon>
        <taxon>Limisphaerales</taxon>
        <taxon>Limisphaeraceae</taxon>
        <taxon>Limisphaera</taxon>
    </lineage>
</organism>
<dbReference type="Proteomes" id="UP000477311">
    <property type="component" value="Unassembled WGS sequence"/>
</dbReference>
<accession>A0A6M1RXK4</accession>
<evidence type="ECO:0000256" key="2">
    <source>
        <dbReference type="PROSITE-ProRule" id="PRU00169"/>
    </source>
</evidence>
<dbReference type="AlphaFoldDB" id="A0A6M1RXK4"/>
<feature type="compositionally biased region" description="Pro residues" evidence="3">
    <location>
        <begin position="12"/>
        <end position="22"/>
    </location>
</feature>
<name>A0A6M1RXK4_9BACT</name>
<gene>
    <name evidence="5" type="ORF">G4L39_08750</name>
</gene>
<feature type="modified residue" description="4-aspartylphosphate" evidence="2">
    <location>
        <position position="87"/>
    </location>
</feature>
<dbReference type="InterPro" id="IPR011006">
    <property type="entry name" value="CheY-like_superfamily"/>
</dbReference>
<evidence type="ECO:0000256" key="1">
    <source>
        <dbReference type="ARBA" id="ARBA00022553"/>
    </source>
</evidence>
<dbReference type="CDD" id="cd00156">
    <property type="entry name" value="REC"/>
    <property type="match status" value="1"/>
</dbReference>
<dbReference type="InterPro" id="IPR050595">
    <property type="entry name" value="Bact_response_regulator"/>
</dbReference>
<evidence type="ECO:0000256" key="3">
    <source>
        <dbReference type="SAM" id="MobiDB-lite"/>
    </source>
</evidence>